<dbReference type="AlphaFoldDB" id="A0A0C6P923"/>
<dbReference type="HOGENOM" id="CLU_1999504_0_0_4"/>
<evidence type="ECO:0000313" key="2">
    <source>
        <dbReference type="EMBL" id="CCJ54604.1"/>
    </source>
</evidence>
<sequence length="124" mass="13498">MIRRLLLILMLCAPLAACETLQSGQGGADKYSPTALRENLKKGVTTVEDVRRIYGEPRSINQGPEGVTMMVYDPDTSRNDMLSTAMSAVGLGSVGGAARPESRSLYVHFERNRVESYSLSSSKN</sequence>
<keyword evidence="1" id="KW-0732">Signal</keyword>
<dbReference type="Proteomes" id="UP000007564">
    <property type="component" value="Chromosome"/>
</dbReference>
<dbReference type="EMBL" id="HE965806">
    <property type="protein sequence ID" value="CCJ54604.1"/>
    <property type="molecule type" value="Genomic_DNA"/>
</dbReference>
<dbReference type="OrthoDB" id="9131971at2"/>
<reference evidence="2 3" key="1">
    <citation type="journal article" date="2012" name="BMC Genomics">
        <title>Comparative genomics of the classical Bordetella subspecies: the evolution and exchange of virulence-associated diversity amongst closely related pathogens.</title>
        <authorList>
            <person name="Park J."/>
            <person name="Zhang Y."/>
            <person name="Buboltz A.M."/>
            <person name="Zhang X."/>
            <person name="Schuster S.C."/>
            <person name="Ahuja U."/>
            <person name="Liu M."/>
            <person name="Miller J.F."/>
            <person name="Sebaihia M."/>
            <person name="Bentley S.D."/>
            <person name="Parkhill J."/>
            <person name="Harvill E.T."/>
        </authorList>
    </citation>
    <scope>NUCLEOTIDE SEQUENCE [LARGE SCALE GENOMIC DNA]</scope>
    <source>
        <strain evidence="2 3">253</strain>
    </source>
</reference>
<dbReference type="GeneID" id="56480577"/>
<feature type="signal peptide" evidence="1">
    <location>
        <begin position="1"/>
        <end position="17"/>
    </location>
</feature>
<evidence type="ECO:0000313" key="3">
    <source>
        <dbReference type="Proteomes" id="UP000007564"/>
    </source>
</evidence>
<proteinExistence type="predicted"/>
<dbReference type="KEGG" id="bbh:BN112_2687"/>
<accession>A0A0C6P923</accession>
<gene>
    <name evidence="2" type="ORF">BN112_2687</name>
</gene>
<organism evidence="2 3">
    <name type="scientific">Bordetella bronchiseptica 253</name>
    <dbReference type="NCBI Taxonomy" id="568707"/>
    <lineage>
        <taxon>Bacteria</taxon>
        <taxon>Pseudomonadati</taxon>
        <taxon>Pseudomonadota</taxon>
        <taxon>Betaproteobacteria</taxon>
        <taxon>Burkholderiales</taxon>
        <taxon>Alcaligenaceae</taxon>
        <taxon>Bordetella</taxon>
    </lineage>
</organism>
<feature type="chain" id="PRO_5002197552" evidence="1">
    <location>
        <begin position="18"/>
        <end position="124"/>
    </location>
</feature>
<evidence type="ECO:0000256" key="1">
    <source>
        <dbReference type="SAM" id="SignalP"/>
    </source>
</evidence>
<name>A0A0C6P923_BORBO</name>
<dbReference type="RefSeq" id="WP_003808176.1">
    <property type="nucleotide sequence ID" value="NC_019382.1"/>
</dbReference>
<protein>
    <submittedName>
        <fullName evidence="2">Putative exported protein</fullName>
    </submittedName>
</protein>